<dbReference type="GO" id="GO:0003743">
    <property type="term" value="F:translation initiation factor activity"/>
    <property type="evidence" value="ECO:0007669"/>
    <property type="project" value="InterPro"/>
</dbReference>
<feature type="compositionally biased region" description="Basic and acidic residues" evidence="1">
    <location>
        <begin position="80"/>
        <end position="97"/>
    </location>
</feature>
<proteinExistence type="predicted"/>
<dbReference type="GeneID" id="17308188"/>
<name>L1JT85_GUITC</name>
<feature type="region of interest" description="Disordered" evidence="1">
    <location>
        <begin position="301"/>
        <end position="356"/>
    </location>
</feature>
<reference evidence="2 4" key="1">
    <citation type="journal article" date="2012" name="Nature">
        <title>Algal genomes reveal evolutionary mosaicism and the fate of nucleomorphs.</title>
        <authorList>
            <consortium name="DOE Joint Genome Institute"/>
            <person name="Curtis B.A."/>
            <person name="Tanifuji G."/>
            <person name="Burki F."/>
            <person name="Gruber A."/>
            <person name="Irimia M."/>
            <person name="Maruyama S."/>
            <person name="Arias M.C."/>
            <person name="Ball S.G."/>
            <person name="Gile G.H."/>
            <person name="Hirakawa Y."/>
            <person name="Hopkins J.F."/>
            <person name="Kuo A."/>
            <person name="Rensing S.A."/>
            <person name="Schmutz J."/>
            <person name="Symeonidi A."/>
            <person name="Elias M."/>
            <person name="Eveleigh R.J."/>
            <person name="Herman E.K."/>
            <person name="Klute M.J."/>
            <person name="Nakayama T."/>
            <person name="Obornik M."/>
            <person name="Reyes-Prieto A."/>
            <person name="Armbrust E.V."/>
            <person name="Aves S.J."/>
            <person name="Beiko R.G."/>
            <person name="Coutinho P."/>
            <person name="Dacks J.B."/>
            <person name="Durnford D.G."/>
            <person name="Fast N.M."/>
            <person name="Green B.R."/>
            <person name="Grisdale C.J."/>
            <person name="Hempel F."/>
            <person name="Henrissat B."/>
            <person name="Hoppner M.P."/>
            <person name="Ishida K."/>
            <person name="Kim E."/>
            <person name="Koreny L."/>
            <person name="Kroth P.G."/>
            <person name="Liu Y."/>
            <person name="Malik S.B."/>
            <person name="Maier U.G."/>
            <person name="McRose D."/>
            <person name="Mock T."/>
            <person name="Neilson J.A."/>
            <person name="Onodera N.T."/>
            <person name="Poole A.M."/>
            <person name="Pritham E.J."/>
            <person name="Richards T.A."/>
            <person name="Rocap G."/>
            <person name="Roy S.W."/>
            <person name="Sarai C."/>
            <person name="Schaack S."/>
            <person name="Shirato S."/>
            <person name="Slamovits C.H."/>
            <person name="Spencer D.F."/>
            <person name="Suzuki S."/>
            <person name="Worden A.Z."/>
            <person name="Zauner S."/>
            <person name="Barry K."/>
            <person name="Bell C."/>
            <person name="Bharti A.K."/>
            <person name="Crow J.A."/>
            <person name="Grimwood J."/>
            <person name="Kramer R."/>
            <person name="Lindquist E."/>
            <person name="Lucas S."/>
            <person name="Salamov A."/>
            <person name="McFadden G.I."/>
            <person name="Lane C.E."/>
            <person name="Keeling P.J."/>
            <person name="Gray M.W."/>
            <person name="Grigoriev I.V."/>
            <person name="Archibald J.M."/>
        </authorList>
    </citation>
    <scope>NUCLEOTIDE SEQUENCE</scope>
    <source>
        <strain evidence="2 4">CCMP2712</strain>
    </source>
</reference>
<reference evidence="4" key="2">
    <citation type="submission" date="2012-11" db="EMBL/GenBank/DDBJ databases">
        <authorList>
            <person name="Kuo A."/>
            <person name="Curtis B.A."/>
            <person name="Tanifuji G."/>
            <person name="Burki F."/>
            <person name="Gruber A."/>
            <person name="Irimia M."/>
            <person name="Maruyama S."/>
            <person name="Arias M.C."/>
            <person name="Ball S.G."/>
            <person name="Gile G.H."/>
            <person name="Hirakawa Y."/>
            <person name="Hopkins J.F."/>
            <person name="Rensing S.A."/>
            <person name="Schmutz J."/>
            <person name="Symeonidi A."/>
            <person name="Elias M."/>
            <person name="Eveleigh R.J."/>
            <person name="Herman E.K."/>
            <person name="Klute M.J."/>
            <person name="Nakayama T."/>
            <person name="Obornik M."/>
            <person name="Reyes-Prieto A."/>
            <person name="Armbrust E.V."/>
            <person name="Aves S.J."/>
            <person name="Beiko R.G."/>
            <person name="Coutinho P."/>
            <person name="Dacks J.B."/>
            <person name="Durnford D.G."/>
            <person name="Fast N.M."/>
            <person name="Green B.R."/>
            <person name="Grisdale C."/>
            <person name="Hempe F."/>
            <person name="Henrissat B."/>
            <person name="Hoppner M.P."/>
            <person name="Ishida K.-I."/>
            <person name="Kim E."/>
            <person name="Koreny L."/>
            <person name="Kroth P.G."/>
            <person name="Liu Y."/>
            <person name="Malik S.-B."/>
            <person name="Maier U.G."/>
            <person name="McRose D."/>
            <person name="Mock T."/>
            <person name="Neilson J.A."/>
            <person name="Onodera N.T."/>
            <person name="Poole A.M."/>
            <person name="Pritham E.J."/>
            <person name="Richards T.A."/>
            <person name="Rocap G."/>
            <person name="Roy S.W."/>
            <person name="Sarai C."/>
            <person name="Schaack S."/>
            <person name="Shirato S."/>
            <person name="Slamovits C.H."/>
            <person name="Spencer D.F."/>
            <person name="Suzuki S."/>
            <person name="Worden A.Z."/>
            <person name="Zauner S."/>
            <person name="Barry K."/>
            <person name="Bell C."/>
            <person name="Bharti A.K."/>
            <person name="Crow J.A."/>
            <person name="Grimwood J."/>
            <person name="Kramer R."/>
            <person name="Lindquist E."/>
            <person name="Lucas S."/>
            <person name="Salamov A."/>
            <person name="McFadden G.I."/>
            <person name="Lane C.E."/>
            <person name="Keeling P.J."/>
            <person name="Gray M.W."/>
            <person name="Grigoriev I.V."/>
            <person name="Archibald J.M."/>
        </authorList>
    </citation>
    <scope>NUCLEOTIDE SEQUENCE</scope>
    <source>
        <strain evidence="4">CCMP2712</strain>
    </source>
</reference>
<evidence type="ECO:0000313" key="2">
    <source>
        <dbReference type="EMBL" id="EKX51534.1"/>
    </source>
</evidence>
<dbReference type="InterPro" id="IPR013906">
    <property type="entry name" value="eIF3j"/>
</dbReference>
<feature type="compositionally biased region" description="Acidic residues" evidence="1">
    <location>
        <begin position="23"/>
        <end position="38"/>
    </location>
</feature>
<dbReference type="AlphaFoldDB" id="L1JT85"/>
<dbReference type="PaxDb" id="55529-EKX51534"/>
<dbReference type="RefSeq" id="XP_005838514.1">
    <property type="nucleotide sequence ID" value="XM_005838457.1"/>
</dbReference>
<feature type="region of interest" description="Disordered" evidence="1">
    <location>
        <begin position="1"/>
        <end position="103"/>
    </location>
</feature>
<evidence type="ECO:0008006" key="5">
    <source>
        <dbReference type="Google" id="ProtNLM"/>
    </source>
</evidence>
<feature type="compositionally biased region" description="Acidic residues" evidence="1">
    <location>
        <begin position="1"/>
        <end position="15"/>
    </location>
</feature>
<dbReference type="Pfam" id="PF08597">
    <property type="entry name" value="eIF3_subunit"/>
    <property type="match status" value="1"/>
</dbReference>
<reference evidence="3" key="3">
    <citation type="submission" date="2016-03" db="UniProtKB">
        <authorList>
            <consortium name="EnsemblProtists"/>
        </authorList>
    </citation>
    <scope>IDENTIFICATION</scope>
</reference>
<keyword evidence="4" id="KW-1185">Reference proteome</keyword>
<dbReference type="Proteomes" id="UP000011087">
    <property type="component" value="Unassembled WGS sequence"/>
</dbReference>
<dbReference type="HOGENOM" id="CLU_779487_0_0_1"/>
<dbReference type="OrthoDB" id="10660366at2759"/>
<feature type="compositionally biased region" description="Basic and acidic residues" evidence="1">
    <location>
        <begin position="39"/>
        <end position="72"/>
    </location>
</feature>
<gene>
    <name evidence="2" type="ORF">GUITHDRAFT_161553</name>
</gene>
<evidence type="ECO:0000256" key="1">
    <source>
        <dbReference type="SAM" id="MobiDB-lite"/>
    </source>
</evidence>
<evidence type="ECO:0000313" key="3">
    <source>
        <dbReference type="EnsemblProtists" id="EKX51534"/>
    </source>
</evidence>
<sequence>MSDLDDWENADEDDIQLQKKPDEDEWSDKEEEEEEDPDEKMAKLREEKAKLLERLSEIDDILPKELPKESSKKGKATKRLIKEKEEEEKRRAEEMTKSEAQVSLQRKIEESDFENAQDMFGSGGKAQEGTSDSGRFESWNLSCNSKQKDVEEFAEYTAAKIIKFQDEFLYLALIRKLLQETTKSIDSNQVKELMLVLTKGREDFNVADLLRYLIRDADKDLSEADIEDMLNKELKIEEKALASKSRSKAPEKVKLTARQLLMKVLLHDLVRDCKPEEVLRIIEEGCGLTLTREQQGKIAHKKAELQGDPSAQKQAGKGSARVADHKSMSMYDAFGTGGGEDWGGGGGTRGDDYDFM</sequence>
<dbReference type="GO" id="GO:0005852">
    <property type="term" value="C:eukaryotic translation initiation factor 3 complex"/>
    <property type="evidence" value="ECO:0007669"/>
    <property type="project" value="InterPro"/>
</dbReference>
<feature type="compositionally biased region" description="Gly residues" evidence="1">
    <location>
        <begin position="335"/>
        <end position="348"/>
    </location>
</feature>
<evidence type="ECO:0000313" key="4">
    <source>
        <dbReference type="Proteomes" id="UP000011087"/>
    </source>
</evidence>
<accession>L1JT85</accession>
<organism evidence="2">
    <name type="scientific">Guillardia theta (strain CCMP2712)</name>
    <name type="common">Cryptophyte</name>
    <dbReference type="NCBI Taxonomy" id="905079"/>
    <lineage>
        <taxon>Eukaryota</taxon>
        <taxon>Cryptophyceae</taxon>
        <taxon>Pyrenomonadales</taxon>
        <taxon>Geminigeraceae</taxon>
        <taxon>Guillardia</taxon>
    </lineage>
</organism>
<dbReference type="EnsemblProtists" id="EKX51534">
    <property type="protein sequence ID" value="EKX51534"/>
    <property type="gene ID" value="GUITHDRAFT_161553"/>
</dbReference>
<protein>
    <recommendedName>
        <fullName evidence="5">Eukaryotic translation initiation factor 3 30 kDa subunit</fullName>
    </recommendedName>
</protein>
<dbReference type="KEGG" id="gtt:GUITHDRAFT_161553"/>
<dbReference type="EMBL" id="JH992975">
    <property type="protein sequence ID" value="EKX51534.1"/>
    <property type="molecule type" value="Genomic_DNA"/>
</dbReference>